<sequence>MHYRKLLSGVWRKFGVRCLTFFGTSQSRSVYQRYPNSFHSQYEHLCENGLAKLLQSIDIEFDKIKYEILKAEEHKQIPEKMRAKDWLTVRNSDQSQLLASYLNIKTEQETLNNLRTYRSKLKQEIENTLDGLDQAGCNLNSFMCVDRNAWTKCIQERNAWKDIHSLKFGKPVIIFNKGVCNEQFQSLTCFHPYVFINMNRAHLSPLCIYYFHFSASVNESYPFIMWQKGNLTESTIIEKDRLVYISNVSENFYNPKNDDIPVLFNQSFAIGQHSILTAAEKFGIRHASFPIEKYIHIGKVPRHPALDLTVPQQLEILRDLELGLYWETAITRNIFFPPSSITKASEIYKHIRQKRDEFNYKLISDLTMAMTENCYSDESDSS</sequence>
<organism evidence="1 2">
    <name type="scientific">Dreissena polymorpha</name>
    <name type="common">Zebra mussel</name>
    <name type="synonym">Mytilus polymorpha</name>
    <dbReference type="NCBI Taxonomy" id="45954"/>
    <lineage>
        <taxon>Eukaryota</taxon>
        <taxon>Metazoa</taxon>
        <taxon>Spiralia</taxon>
        <taxon>Lophotrochozoa</taxon>
        <taxon>Mollusca</taxon>
        <taxon>Bivalvia</taxon>
        <taxon>Autobranchia</taxon>
        <taxon>Heteroconchia</taxon>
        <taxon>Euheterodonta</taxon>
        <taxon>Imparidentia</taxon>
        <taxon>Neoheterodontei</taxon>
        <taxon>Myida</taxon>
        <taxon>Dreissenoidea</taxon>
        <taxon>Dreissenidae</taxon>
        <taxon>Dreissena</taxon>
    </lineage>
</organism>
<keyword evidence="2" id="KW-1185">Reference proteome</keyword>
<dbReference type="EMBL" id="JAIWYP010000009">
    <property type="protein sequence ID" value="KAH3777755.1"/>
    <property type="molecule type" value="Genomic_DNA"/>
</dbReference>
<reference evidence="1" key="2">
    <citation type="submission" date="2020-11" db="EMBL/GenBank/DDBJ databases">
        <authorList>
            <person name="McCartney M.A."/>
            <person name="Auch B."/>
            <person name="Kono T."/>
            <person name="Mallez S."/>
            <person name="Becker A."/>
            <person name="Gohl D.M."/>
            <person name="Silverstein K.A.T."/>
            <person name="Koren S."/>
            <person name="Bechman K.B."/>
            <person name="Herman A."/>
            <person name="Abrahante J.E."/>
            <person name="Garbe J."/>
        </authorList>
    </citation>
    <scope>NUCLEOTIDE SEQUENCE</scope>
    <source>
        <strain evidence="1">Duluth1</strain>
        <tissue evidence="1">Whole animal</tissue>
    </source>
</reference>
<dbReference type="AlphaFoldDB" id="A0A9D4IKK2"/>
<dbReference type="OrthoDB" id="9976048at2759"/>
<name>A0A9D4IKK2_DREPO</name>
<dbReference type="InterPro" id="IPR038459">
    <property type="entry name" value="MT_TRM10-typ_sf"/>
</dbReference>
<dbReference type="Gene3D" id="3.40.1280.30">
    <property type="match status" value="1"/>
</dbReference>
<evidence type="ECO:0000313" key="2">
    <source>
        <dbReference type="Proteomes" id="UP000828390"/>
    </source>
</evidence>
<comment type="caution">
    <text evidence="1">The sequence shown here is derived from an EMBL/GenBank/DDBJ whole genome shotgun (WGS) entry which is preliminary data.</text>
</comment>
<gene>
    <name evidence="1" type="ORF">DPMN_179203</name>
</gene>
<proteinExistence type="predicted"/>
<protein>
    <submittedName>
        <fullName evidence="1">Uncharacterized protein</fullName>
    </submittedName>
</protein>
<evidence type="ECO:0000313" key="1">
    <source>
        <dbReference type="EMBL" id="KAH3777755.1"/>
    </source>
</evidence>
<reference evidence="1" key="1">
    <citation type="journal article" date="2019" name="bioRxiv">
        <title>The Genome of the Zebra Mussel, Dreissena polymorpha: A Resource for Invasive Species Research.</title>
        <authorList>
            <person name="McCartney M.A."/>
            <person name="Auch B."/>
            <person name="Kono T."/>
            <person name="Mallez S."/>
            <person name="Zhang Y."/>
            <person name="Obille A."/>
            <person name="Becker A."/>
            <person name="Abrahante J.E."/>
            <person name="Garbe J."/>
            <person name="Badalamenti J.P."/>
            <person name="Herman A."/>
            <person name="Mangelson H."/>
            <person name="Liachko I."/>
            <person name="Sullivan S."/>
            <person name="Sone E.D."/>
            <person name="Koren S."/>
            <person name="Silverstein K.A.T."/>
            <person name="Beckman K.B."/>
            <person name="Gohl D.M."/>
        </authorList>
    </citation>
    <scope>NUCLEOTIDE SEQUENCE</scope>
    <source>
        <strain evidence="1">Duluth1</strain>
        <tissue evidence="1">Whole animal</tissue>
    </source>
</reference>
<dbReference type="Proteomes" id="UP000828390">
    <property type="component" value="Unassembled WGS sequence"/>
</dbReference>
<accession>A0A9D4IKK2</accession>